<dbReference type="GeneID" id="29124146"/>
<dbReference type="OrthoDB" id="28470at10239"/>
<dbReference type="RefSeq" id="YP_009302223.1">
    <property type="nucleotide sequence ID" value="NC_031242.1"/>
</dbReference>
<evidence type="ECO:0000313" key="1">
    <source>
        <dbReference type="EMBL" id="AMO42924.1"/>
    </source>
</evidence>
<dbReference type="KEGG" id="vg:29124146"/>
<reference evidence="1 2" key="1">
    <citation type="submission" date="2016-01" db="EMBL/GenBank/DDBJ databases">
        <title>The genomic content and context of auxiliary metabolic genes in marine cyanophages.</title>
        <authorList>
            <person name="Marston M.F."/>
            <person name="Martiny J.B.H."/>
            <person name="Crummett L.T."/>
        </authorList>
    </citation>
    <scope>NUCLEOTIDE SEQUENCE [LARGE SCALE GENOMIC DNA]</scope>
    <source>
        <strain evidence="1">RW_29_0704</strain>
    </source>
</reference>
<accession>A0A127KLG2</accession>
<dbReference type="EMBL" id="KU594605">
    <property type="protein sequence ID" value="AMO42924.1"/>
    <property type="molecule type" value="Genomic_DNA"/>
</dbReference>
<dbReference type="Proteomes" id="UP000201797">
    <property type="component" value="Segment"/>
</dbReference>
<evidence type="ECO:0000313" key="2">
    <source>
        <dbReference type="Proteomes" id="UP000201797"/>
    </source>
</evidence>
<gene>
    <name evidence="1" type="ORF">R290704_142</name>
</gene>
<proteinExistence type="predicted"/>
<name>A0A127KLG2_9CAUD</name>
<sequence length="53" mass="6262">MNHRYEVQTWDEQHKCVRFHSVVDAIDYEDAAQVIRGLHPEQNVISVIRKAND</sequence>
<keyword evidence="2" id="KW-1185">Reference proteome</keyword>
<organism evidence="1 2">
    <name type="scientific">Cyanophage S-RIM50</name>
    <dbReference type="NCBI Taxonomy" id="687803"/>
    <lineage>
        <taxon>Viruses</taxon>
        <taxon>Duplodnaviria</taxon>
        <taxon>Heunggongvirae</taxon>
        <taxon>Uroviricota</taxon>
        <taxon>Caudoviricetes</taxon>
        <taxon>Pantevenvirales</taxon>
        <taxon>Kyanoviridae</taxon>
        <taxon>Neptunevirus</taxon>
        <taxon>Neptunevirus srim50</taxon>
    </lineage>
</organism>
<protein>
    <submittedName>
        <fullName evidence="1">Uncharacterized protein</fullName>
    </submittedName>
</protein>